<feature type="compositionally biased region" description="Acidic residues" evidence="4">
    <location>
        <begin position="2679"/>
        <end position="2688"/>
    </location>
</feature>
<dbReference type="Pfam" id="PF20009">
    <property type="entry name" value="GEVED"/>
    <property type="match status" value="1"/>
</dbReference>
<protein>
    <submittedName>
        <fullName evidence="7">DUF11 domain-containing protein</fullName>
    </submittedName>
</protein>
<evidence type="ECO:0000313" key="7">
    <source>
        <dbReference type="EMBL" id="MCW9705422.1"/>
    </source>
</evidence>
<feature type="region of interest" description="Disordered" evidence="4">
    <location>
        <begin position="2666"/>
        <end position="2694"/>
    </location>
</feature>
<dbReference type="InterPro" id="IPR006665">
    <property type="entry name" value="OmpA-like"/>
</dbReference>
<feature type="compositionally biased region" description="Polar residues" evidence="4">
    <location>
        <begin position="2666"/>
        <end position="2678"/>
    </location>
</feature>
<feature type="domain" description="OmpA-like" evidence="6">
    <location>
        <begin position="3431"/>
        <end position="3548"/>
    </location>
</feature>
<dbReference type="InterPro" id="IPR013783">
    <property type="entry name" value="Ig-like_fold"/>
</dbReference>
<feature type="region of interest" description="Disordered" evidence="4">
    <location>
        <begin position="1849"/>
        <end position="1876"/>
    </location>
</feature>
<feature type="compositionally biased region" description="Polar residues" evidence="4">
    <location>
        <begin position="1383"/>
        <end position="1402"/>
    </location>
</feature>
<dbReference type="EMBL" id="JAGGJA010000001">
    <property type="protein sequence ID" value="MCW9705422.1"/>
    <property type="molecule type" value="Genomic_DNA"/>
</dbReference>
<dbReference type="InterPro" id="IPR001434">
    <property type="entry name" value="OmcB-like_DUF11"/>
</dbReference>
<dbReference type="InterPro" id="IPR051172">
    <property type="entry name" value="Chlamydia_OmcB"/>
</dbReference>
<feature type="chain" id="PRO_5046036934" evidence="5">
    <location>
        <begin position="33"/>
        <end position="3728"/>
    </location>
</feature>
<feature type="region of interest" description="Disordered" evidence="4">
    <location>
        <begin position="2313"/>
        <end position="2343"/>
    </location>
</feature>
<feature type="compositionally biased region" description="Polar residues" evidence="4">
    <location>
        <begin position="2313"/>
        <end position="2322"/>
    </location>
</feature>
<feature type="compositionally biased region" description="Acidic residues" evidence="4">
    <location>
        <begin position="918"/>
        <end position="931"/>
    </location>
</feature>
<sequence>MHIYSTAYDHKQAFKAFLLFCLFMLLGSIAHAQYATGGSSPYRDQVLWLTWGGGENGTPNQPLNVGSLSSASIQVAGGSQLNIQCSIDAVSHSGGGTPQLQSYRPGDWQGDILDDLYNIGGTGGNNQLINGISRSGGVADFTIGCTATLGGQAYNLKGLVMADAEAINTGTEYVEATAEGTWNVVEMAQNPGAGVYNAVKTNNGSLQTIRFGPGTDDETAAVTFLSFTNPSNSISMDFSIEGGGTTAIAIGLLVPYADFGDAPASYGDAMHLVNDLQFQDDNLPADGNQYDLNDSGYQPGGLAPSMDNFVGSQGPDTELEQDYDTNAATDDNGNSEEDAWPDNYTITVLQEGETLSETIPCTGSGSVAGWIDFDRNGTFDSPTERAESLCSGGTANLSWTISSDLTAGTSYVRLRFSTNSTEITGPAGTASDGEAEDHVMEITAPELSVTKSSNATGGTWDVGEQNARYDLTVTNNGPVGTGDLPDTPVEPVTVRDQLPTGIEPDWTGTYTTNGWSCTYAGQEVTCETSEVIEAAGQAGDTSVIELPVQVTEDAIGQQTNYASIAGGRDPFNDGNTPAPGPSCTDAEHCDDYMVTVEQNAALDLVKSTDPVTYGASGETIEYSFAVMNTGNVTMENIEVEDPMLGGTVPCSLTTLAPGESTDCGPVEYTVTQQDVDNGEITNTATASGEDPGGTVIGETDEATVTADQTPELTVEKGLTNVPSPIVEGSELEYTITATNSGNVTLANVAITDPMLTPDTESCGTLNVGDGCTLTGTYTVTSSDVDAEEVVNTATATGDDPAGDPVEEEDQVTEPIPVADLAVSKSVDNATPNVGEDVIFTVSVTNNGTAEATNVSITDQLPSGFSFVSATASQGNYSDGTGIWTIGTVANGAAVTLDITATVEPSGPYENTASVSNSDQEDPDPNNDEDTSEPNPSASADVEVIKTLDTNGPFKVDQQIQYTLEISNYGPSQATNIVVEDTPTNLTMDNVSGSGCSSFPCTIPSLASGGSTTINITATIDAAGAFDNEATANADEYDPNEDNNTDGSGNGGTADPEADLSLTKTVNNANPDVGQDVIFTITATNAGPSEATGVSVIDQLPSGYSFVSATPSMGSYDSGSGTWTIGTLADGTNATLDITATVLADGDYENTASVTGDEDDPNPGNETGTSTPNPVPQADITLTKNLDTSGPYVAGQSVDYQIAITNNGPSDATNIEVTDTPTNLTIDNVSGSGCTSFPCTIPNLANSSTTTISVTGTVQEEGAFGNTATATPSEEDPNPDDNRDNDGDSGDASADVAITKVLDTAGPYNAGQEVAYTITLSNNGPSDATGILVEENPTNLTITGVSGSGCSSFPCTVPNLAEGSQTTISVTATVDAEGDFDNEVTATPTENDPNEDNNTSTDGGSADPSADVSIDKTLDTAGPYSAGQEVQYTVTVANAGPSDAQNVEITETPTNLTITEVSGGGCSSFPCIIPTVTSGDQQVLSVTATIDAEGPFQNGVTVTSDTDDPDPSDNDDDDPENGGEAGTSSDISITKTLDTEGPYAAGQEVNYTLKITNAGPSEATNIDVTDTPENLTITDVSGACTELPCTIPSLAADGSTTITVTTTIDEAGDFQNTATVTSDTPDPDPNNNEDPGTGGNADPSADVSIDKTLDTEGSYVAGQEISYTLTVANTGPSEATGIEVTDTPTNLSIANVSGSGCSSFPCTIPSLASGDETTIDVTATIEQEGSFDNVATATPNEDDPTPDNNTDDDGNGGSADPSADVALTKTLVTDGPYNAGETVTFEILISNAGPSEATSINVTDTPTNIIIDNVSGACTTLPCTIPSLASGDETTMTVQATIDEAGSFRNTATATPSENDPNPGNNTGSDGDSGDLLADLSLTKTLDTPGPYVDGEEVQYTITVSNAGPSEATGALVIDTPTNLTVNNVSGACSSLPCDLSSIPASDQREITLLATIDTPGSFDNTATINAAQDDPTPENNTDNDGSSGSALVDVSVDKTLDTPGSYVDGQQVRYTLDISNDGPSEATNIEVTDTPTNLSIDNVSGACTTLPCTIASLASGAKTSVTVMATIDSPGAFDNTVTVTPAEEDSEPSNNTDDTENGGSADASADLSMSKSVDNATPDVGKQVTFTLSISNAGPSEATGVTVTDQLPSGYDFVGAQATAGSYDESSGIWTVGSLADGANASLDLTATVLDDGDYANTTTVDSDTPDPDPNDNTGGSTPNPNPSADVAVTKTLNTGGPYAAGQQVDYTIAINNNGPSEATGIEVTDTPTNLTITNVSGSGCSSFPCTIPSLASGNETSITVTATINSAGSFGNTATATPNEDDPNPENNTGRDGDSGQQSADVALTKTLVTPAPYVDGQQIEYTLTISNSGPSEATGVLVEDTPTNLSIDNVSGACTTLPCTIASIPDGEERQVTVMATIEESGAFDNKATATPTEDDPDPSDNTDGDPENGGSANASADLSVNKTLITTGPYSAGQQIEYELVVSNDGPSAVKEIEITESPTNLTITNVSGAGCSNFPCTITSLAADGQTTVTITATIDEEGAFNNSVTVTSSVDDPNPSDNTDDDPENGGSANASVDVSLDKILSTSGPYKVDQKVRYTLFIANDGPSEATDIVITDTPENLTIVGVSGTDCSSFPCTIPSLSAGGQTSINVTATIDASGDFNNTATATPSENDGDNSDNTDSDGGTANTLADVSIAKSLQTAGPYKAGQEVSYRLVVDNEGPSVARDVEITDTPQNLTITGVVGACSELPCTISSLAVGAQTTIDVTATIDGGGQFDNIATAESESIEDPELTNNTDDDQNNSGTAQKLTDVSVKKTLETEGPYVAGQQLEYVITVTNNGPSEATGVVVEDTPTNLRIDEASGAGCSSFPCTIPSLPAEDQANITVLATIQAAGSFDNTASANGAEEDTDLENNNDAVSATAQAPELRITKQAQNLTARAGGFVPYTVTIDNLSEVPVKGVQLVDTPPPGLSYVEQSLGVTDMDNAGLVEGLRPLRIGQIDVPAGGQATVSYVMRVGATALPGALRNVAYAARNGSPVSGEDEASVMLEGDPMMDETRVLGTVFRDHDRDGWQDKATATDLHAQGGFTPDAYVPGSTAIDRGTGPEAVPDGSAPLLKGLELGDLGGRESVGAEPAEIVIRQRLRTPDLTGDFSLTSDEGTQLRMDGSGVISRDPKGALKRGANSQRLEVERTLNELDNGEYELIYRISNAGYSDWGLPGARLATPRGLMIETDGYGRYHIEAIQVDSWRRGRNYVVKVDGSSLPRSSTYTTENPLVRRVTQGLPVRFDFGIWWPSADVSITKTLVADSSYHPGQQVTYRLTVANDGPTVAEGIRLSDRSDNLKMTDVRGAGCDTLPCVLPGPLAPGQQRQLMVKVRIDTAGAFTNTATAWAEQPDPAPDNNKDRVRAVATADTVTPPAPVPPPPCAGAEVLPKAVHFETDQATIISTSAQLLDQLAVFLADRPECTLQIAGHTDHDLGHDYNQDLSERRAEAIAAYLKEAGVPAERITYTGASYDNPAVEEKDVLDKAQNRRTSFTLQPGDSAAMLLPQIEDLQVDPEPRAWDYVFDFRHNAVPTRLHFPAGSAELNFVSEYIVQRISLALAEYSDVTVRFGIPASSDAGLNERRKETLQQTLAESGLSTDRYRIAASGASSGPVRISYTPDDNLILVGQADDVRLAGDERYRPLLQKALRLLEGRRDSPLLGNPPTGVLRTAGSASGQAD</sequence>
<dbReference type="InterPro" id="IPR055354">
    <property type="entry name" value="DUF7507"/>
</dbReference>
<comment type="caution">
    <text evidence="7">The sequence shown here is derived from an EMBL/GenBank/DDBJ whole genome shotgun (WGS) entry which is preliminary data.</text>
</comment>
<dbReference type="PROSITE" id="PS51123">
    <property type="entry name" value="OMPA_2"/>
    <property type="match status" value="1"/>
</dbReference>
<feature type="compositionally biased region" description="Acidic residues" evidence="4">
    <location>
        <begin position="2439"/>
        <end position="2453"/>
    </location>
</feature>
<dbReference type="Proteomes" id="UP001207918">
    <property type="component" value="Unassembled WGS sequence"/>
</dbReference>
<feature type="region of interest" description="Disordered" evidence="4">
    <location>
        <begin position="1726"/>
        <end position="1762"/>
    </location>
</feature>
<feature type="region of interest" description="Disordered" evidence="4">
    <location>
        <begin position="1962"/>
        <end position="1990"/>
    </location>
</feature>
<feature type="compositionally biased region" description="Acidic residues" evidence="4">
    <location>
        <begin position="1504"/>
        <end position="1520"/>
    </location>
</feature>
<feature type="region of interest" description="Disordered" evidence="4">
    <location>
        <begin position="903"/>
        <end position="938"/>
    </location>
</feature>
<reference evidence="7 8" key="1">
    <citation type="submission" date="2021-03" db="EMBL/GenBank/DDBJ databases">
        <title>Aliifodinibius sp. nov., a new bacterium isolated from saline soil.</title>
        <authorList>
            <person name="Galisteo C."/>
            <person name="De La Haba R."/>
            <person name="Sanchez-Porro C."/>
            <person name="Ventosa A."/>
        </authorList>
    </citation>
    <scope>NUCLEOTIDE SEQUENCE [LARGE SCALE GENOMIC DNA]</scope>
    <source>
        <strain evidence="7 8">1BSP15-2V2</strain>
    </source>
</reference>
<feature type="compositionally biased region" description="Acidic residues" evidence="4">
    <location>
        <begin position="2792"/>
        <end position="2807"/>
    </location>
</feature>
<dbReference type="InterPro" id="IPR040683">
    <property type="entry name" value="CshA_NR2"/>
</dbReference>
<dbReference type="PANTHER" id="PTHR34819">
    <property type="entry name" value="LARGE CYSTEINE-RICH PERIPLASMIC PROTEIN OMCB"/>
    <property type="match status" value="1"/>
</dbReference>
<feature type="region of interest" description="Disordered" evidence="4">
    <location>
        <begin position="1032"/>
        <end position="1057"/>
    </location>
</feature>
<feature type="compositionally biased region" description="Low complexity" evidence="4">
    <location>
        <begin position="1618"/>
        <end position="1634"/>
    </location>
</feature>
<feature type="compositionally biased region" description="Acidic residues" evidence="4">
    <location>
        <begin position="1034"/>
        <end position="1043"/>
    </location>
</feature>
<feature type="compositionally biased region" description="Acidic residues" evidence="4">
    <location>
        <begin position="1739"/>
        <end position="1753"/>
    </location>
</feature>
<dbReference type="PRINTS" id="PR01021">
    <property type="entry name" value="OMPADOMAIN"/>
</dbReference>
<dbReference type="Gene3D" id="3.30.1330.60">
    <property type="entry name" value="OmpA-like domain"/>
    <property type="match status" value="1"/>
</dbReference>
<dbReference type="Gene3D" id="2.60.40.1170">
    <property type="entry name" value="Mu homology domain, subdomain B"/>
    <property type="match status" value="2"/>
</dbReference>
<dbReference type="CDD" id="cd07185">
    <property type="entry name" value="OmpA_C-like"/>
    <property type="match status" value="1"/>
</dbReference>
<keyword evidence="2 3" id="KW-0472">Membrane</keyword>
<dbReference type="RefSeq" id="WP_265764085.1">
    <property type="nucleotide sequence ID" value="NZ_JAGGJA010000001.1"/>
</dbReference>
<feature type="compositionally biased region" description="Low complexity" evidence="4">
    <location>
        <begin position="1973"/>
        <end position="1984"/>
    </location>
</feature>
<dbReference type="Pfam" id="PF01345">
    <property type="entry name" value="DUF11"/>
    <property type="match status" value="20"/>
</dbReference>
<feature type="region of interest" description="Disordered" evidence="4">
    <location>
        <begin position="1612"/>
        <end position="1647"/>
    </location>
</feature>
<feature type="compositionally biased region" description="Polar residues" evidence="4">
    <location>
        <begin position="1525"/>
        <end position="1534"/>
    </location>
</feature>
<gene>
    <name evidence="7" type="ORF">J6I44_01085</name>
</gene>
<keyword evidence="8" id="KW-1185">Reference proteome</keyword>
<feature type="region of interest" description="Disordered" evidence="4">
    <location>
        <begin position="2200"/>
        <end position="2229"/>
    </location>
</feature>
<dbReference type="InterPro" id="IPR045474">
    <property type="entry name" value="GEVED"/>
</dbReference>
<dbReference type="PANTHER" id="PTHR34819:SF3">
    <property type="entry name" value="CELL SURFACE PROTEIN"/>
    <property type="match status" value="1"/>
</dbReference>
<feature type="compositionally biased region" description="Low complexity" evidence="4">
    <location>
        <begin position="1858"/>
        <end position="1876"/>
    </location>
</feature>
<dbReference type="Gene3D" id="2.60.40.10">
    <property type="entry name" value="Immunoglobulins"/>
    <property type="match status" value="15"/>
</dbReference>
<comment type="subcellular location">
    <subcellularLocation>
        <location evidence="1">Membrane</location>
    </subcellularLocation>
</comment>
<evidence type="ECO:0000256" key="3">
    <source>
        <dbReference type="PROSITE-ProRule" id="PRU00473"/>
    </source>
</evidence>
<evidence type="ECO:0000256" key="4">
    <source>
        <dbReference type="SAM" id="MobiDB-lite"/>
    </source>
</evidence>
<feature type="region of interest" description="Disordered" evidence="4">
    <location>
        <begin position="2426"/>
        <end position="2464"/>
    </location>
</feature>
<organism evidence="7 8">
    <name type="scientific">Fodinibius salsisoli</name>
    <dbReference type="NCBI Taxonomy" id="2820877"/>
    <lineage>
        <taxon>Bacteria</taxon>
        <taxon>Pseudomonadati</taxon>
        <taxon>Balneolota</taxon>
        <taxon>Balneolia</taxon>
        <taxon>Balneolales</taxon>
        <taxon>Balneolaceae</taxon>
        <taxon>Fodinibius</taxon>
    </lineage>
</organism>
<evidence type="ECO:0000256" key="1">
    <source>
        <dbReference type="ARBA" id="ARBA00004370"/>
    </source>
</evidence>
<feature type="region of interest" description="Disordered" evidence="4">
    <location>
        <begin position="2791"/>
        <end position="2812"/>
    </location>
</feature>
<feature type="region of interest" description="Disordered" evidence="4">
    <location>
        <begin position="283"/>
        <end position="339"/>
    </location>
</feature>
<proteinExistence type="predicted"/>
<dbReference type="Pfam" id="PF24346">
    <property type="entry name" value="DUF7507"/>
    <property type="match status" value="2"/>
</dbReference>
<feature type="region of interest" description="Disordered" evidence="4">
    <location>
        <begin position="2076"/>
        <end position="2122"/>
    </location>
</feature>
<evidence type="ECO:0000256" key="5">
    <source>
        <dbReference type="SAM" id="SignalP"/>
    </source>
</evidence>
<feature type="region of interest" description="Disordered" evidence="4">
    <location>
        <begin position="1260"/>
        <end position="1291"/>
    </location>
</feature>
<feature type="compositionally biased region" description="Low complexity" evidence="4">
    <location>
        <begin position="2555"/>
        <end position="2566"/>
    </location>
</feature>
<accession>A0ABT3PHN6</accession>
<evidence type="ECO:0000256" key="2">
    <source>
        <dbReference type="ARBA" id="ARBA00023136"/>
    </source>
</evidence>
<dbReference type="Pfam" id="PF00691">
    <property type="entry name" value="OmpA"/>
    <property type="match status" value="1"/>
</dbReference>
<evidence type="ECO:0000313" key="8">
    <source>
        <dbReference type="Proteomes" id="UP001207918"/>
    </source>
</evidence>
<feature type="region of interest" description="Disordered" evidence="4">
    <location>
        <begin position="1375"/>
        <end position="1421"/>
    </location>
</feature>
<dbReference type="Pfam" id="PF18651">
    <property type="entry name" value="CshA_NR2"/>
    <property type="match status" value="1"/>
</dbReference>
<feature type="signal peptide" evidence="5">
    <location>
        <begin position="1"/>
        <end position="32"/>
    </location>
</feature>
<name>A0ABT3PHN6_9BACT</name>
<feature type="region of interest" description="Disordered" evidence="4">
    <location>
        <begin position="2553"/>
        <end position="2582"/>
    </location>
</feature>
<feature type="region of interest" description="Disordered" evidence="4">
    <location>
        <begin position="3704"/>
        <end position="3728"/>
    </location>
</feature>
<feature type="region of interest" description="Disordered" evidence="4">
    <location>
        <begin position="1149"/>
        <end position="1176"/>
    </location>
</feature>
<dbReference type="NCBIfam" id="TIGR01451">
    <property type="entry name" value="B_ant_repeat"/>
    <property type="match status" value="20"/>
</dbReference>
<dbReference type="SUPFAM" id="SSF103088">
    <property type="entry name" value="OmpA-like"/>
    <property type="match status" value="1"/>
</dbReference>
<dbReference type="InterPro" id="IPR006664">
    <property type="entry name" value="OMP_bac"/>
</dbReference>
<dbReference type="InterPro" id="IPR047589">
    <property type="entry name" value="DUF11_rpt"/>
</dbReference>
<feature type="region of interest" description="Disordered" evidence="4">
    <location>
        <begin position="1494"/>
        <end position="1534"/>
    </location>
</feature>
<keyword evidence="5" id="KW-0732">Signal</keyword>
<dbReference type="InterPro" id="IPR036737">
    <property type="entry name" value="OmpA-like_sf"/>
</dbReference>
<evidence type="ECO:0000259" key="6">
    <source>
        <dbReference type="PROSITE" id="PS51123"/>
    </source>
</evidence>